<dbReference type="RefSeq" id="WP_060847797.1">
    <property type="nucleotide sequence ID" value="NZ_AP014704.1"/>
</dbReference>
<keyword evidence="1" id="KW-0812">Transmembrane</keyword>
<organism evidence="2 3">
    <name type="scientific">Methylobacterium aquaticum</name>
    <dbReference type="NCBI Taxonomy" id="270351"/>
    <lineage>
        <taxon>Bacteria</taxon>
        <taxon>Pseudomonadati</taxon>
        <taxon>Pseudomonadota</taxon>
        <taxon>Alphaproteobacteria</taxon>
        <taxon>Hyphomicrobiales</taxon>
        <taxon>Methylobacteriaceae</taxon>
        <taxon>Methylobacterium</taxon>
    </lineage>
</organism>
<keyword evidence="1" id="KW-1133">Transmembrane helix</keyword>
<protein>
    <submittedName>
        <fullName evidence="2">Formate C-acetyltransferase glycine radical</fullName>
    </submittedName>
</protein>
<dbReference type="AlphaFoldDB" id="A0A0C6FUH6"/>
<sequence>MRSRLHAWAEFLGDQFWLRPALVVLGCVVLAQFAIWLETAHIAGYDASSPDANWGYSGGAEGARALLSAVASSTIGVAGTTFSITIAALTLASSQMGPRLLRNFVRDARNQIVLGIFLGTFAYALMVLRTVRTVQESPFVPHLAISGAIALALISLATLVWFVHHIATSINVETVVDAVHRDLCAAVEARTLDAPDVTAPHEPPGGAPVAAAQGGYLQAVDVESLANWAQDHGILVALRVRPGDYVPTGFPVAFVSTSVDGVSEAIARALVFGRRPAALQDLEYSVRQLVEIAVRALSPGINDPMTAGSVLDHLGDALCRIGPRHLRTGAVARDGRVVLLHPVTDYDGLCDSMFHMIRQNAAGSVHVLGRLLDVLSRVVEVERSTDRVAELRRHADLAVAASRRDVDDPHDLADLEERHARFLRALEGRPAR</sequence>
<reference evidence="3" key="2">
    <citation type="submission" date="2015-01" db="EMBL/GenBank/DDBJ databases">
        <title>Complete genome sequence of Methylobacterium aquaticum strain 22A.</title>
        <authorList>
            <person name="Tani A."/>
            <person name="Ogura Y."/>
            <person name="Hayashi T."/>
        </authorList>
    </citation>
    <scope>NUCLEOTIDE SEQUENCE [LARGE SCALE GENOMIC DNA]</scope>
    <source>
        <strain evidence="3">MA-22A</strain>
    </source>
</reference>
<dbReference type="Proteomes" id="UP000061432">
    <property type="component" value="Chromosome"/>
</dbReference>
<dbReference type="KEGG" id="maqu:Maq22A_c18215"/>
<feature type="transmembrane region" description="Helical" evidence="1">
    <location>
        <begin position="112"/>
        <end position="131"/>
    </location>
</feature>
<feature type="transmembrane region" description="Helical" evidence="1">
    <location>
        <begin position="143"/>
        <end position="163"/>
    </location>
</feature>
<dbReference type="Pfam" id="PF10011">
    <property type="entry name" value="DUF2254"/>
    <property type="match status" value="1"/>
</dbReference>
<dbReference type="STRING" id="270351.Maq22A_c18215"/>
<feature type="transmembrane region" description="Helical" evidence="1">
    <location>
        <begin position="65"/>
        <end position="91"/>
    </location>
</feature>
<reference evidence="2 3" key="1">
    <citation type="journal article" date="2015" name="Genome Announc.">
        <title>Complete Genome Sequence of Methylobacterium aquaticum Strain 22A, Isolated from Racomitrium japonicum Moss.</title>
        <authorList>
            <person name="Tani A."/>
            <person name="Ogura Y."/>
            <person name="Hayashi T."/>
            <person name="Kimbara K."/>
        </authorList>
    </citation>
    <scope>NUCLEOTIDE SEQUENCE [LARGE SCALE GENOMIC DNA]</scope>
    <source>
        <strain evidence="2 3">MA-22A</strain>
    </source>
</reference>
<feature type="transmembrane region" description="Helical" evidence="1">
    <location>
        <begin position="21"/>
        <end position="45"/>
    </location>
</feature>
<evidence type="ECO:0000313" key="3">
    <source>
        <dbReference type="Proteomes" id="UP000061432"/>
    </source>
</evidence>
<dbReference type="PATRIC" id="fig|270351.10.peg.3516"/>
<dbReference type="EMBL" id="AP014704">
    <property type="protein sequence ID" value="BAQ46740.1"/>
    <property type="molecule type" value="Genomic_DNA"/>
</dbReference>
<keyword evidence="2" id="KW-0808">Transferase</keyword>
<proteinExistence type="predicted"/>
<dbReference type="OrthoDB" id="2955631at2"/>
<keyword evidence="1" id="KW-0472">Membrane</keyword>
<gene>
    <name evidence="2" type="ORF">Maq22A_c18215</name>
</gene>
<evidence type="ECO:0000313" key="2">
    <source>
        <dbReference type="EMBL" id="BAQ46740.1"/>
    </source>
</evidence>
<name>A0A0C6FUH6_9HYPH</name>
<dbReference type="InterPro" id="IPR018723">
    <property type="entry name" value="DUF2254_membrane"/>
</dbReference>
<evidence type="ECO:0000256" key="1">
    <source>
        <dbReference type="SAM" id="Phobius"/>
    </source>
</evidence>
<dbReference type="GO" id="GO:0016740">
    <property type="term" value="F:transferase activity"/>
    <property type="evidence" value="ECO:0007669"/>
    <property type="project" value="UniProtKB-KW"/>
</dbReference>
<accession>A0A0C6FUH6</accession>